<keyword evidence="8 11" id="KW-0256">Endoplasmic reticulum</keyword>
<feature type="transmembrane region" description="Helical" evidence="11">
    <location>
        <begin position="201"/>
        <end position="223"/>
    </location>
</feature>
<comment type="caution">
    <text evidence="12">The sequence shown here is derived from an EMBL/GenBank/DDBJ whole genome shotgun (WGS) entry which is preliminary data.</text>
</comment>
<comment type="similarity">
    <text evidence="3 11">Belongs to the PIGV family.</text>
</comment>
<evidence type="ECO:0000256" key="1">
    <source>
        <dbReference type="ARBA" id="ARBA00004477"/>
    </source>
</evidence>
<feature type="transmembrane region" description="Helical" evidence="11">
    <location>
        <begin position="49"/>
        <end position="69"/>
    </location>
</feature>
<gene>
    <name evidence="12" type="primary">Pigv</name>
    <name evidence="12" type="ORF">T4A_6223</name>
</gene>
<dbReference type="PANTHER" id="PTHR12468:SF2">
    <property type="entry name" value="GPI MANNOSYLTRANSFERASE 2"/>
    <property type="match status" value="1"/>
</dbReference>
<evidence type="ECO:0000256" key="2">
    <source>
        <dbReference type="ARBA" id="ARBA00004687"/>
    </source>
</evidence>
<keyword evidence="9 11" id="KW-1133">Transmembrane helix</keyword>
<dbReference type="Pfam" id="PF04188">
    <property type="entry name" value="Mannosyl_trans2"/>
    <property type="match status" value="2"/>
</dbReference>
<evidence type="ECO:0000256" key="4">
    <source>
        <dbReference type="ARBA" id="ARBA00022502"/>
    </source>
</evidence>
<comment type="pathway">
    <text evidence="2 11">Glycolipid biosynthesis; glycosylphosphatidylinositol-anchor biosynthesis.</text>
</comment>
<keyword evidence="7 11" id="KW-0812">Transmembrane</keyword>
<evidence type="ECO:0000256" key="5">
    <source>
        <dbReference type="ARBA" id="ARBA00022676"/>
    </source>
</evidence>
<feature type="transmembrane region" description="Helical" evidence="11">
    <location>
        <begin position="253"/>
        <end position="276"/>
    </location>
</feature>
<organism evidence="12 13">
    <name type="scientific">Trichinella pseudospiralis</name>
    <name type="common">Parasitic roundworm</name>
    <dbReference type="NCBI Taxonomy" id="6337"/>
    <lineage>
        <taxon>Eukaryota</taxon>
        <taxon>Metazoa</taxon>
        <taxon>Ecdysozoa</taxon>
        <taxon>Nematoda</taxon>
        <taxon>Enoplea</taxon>
        <taxon>Dorylaimia</taxon>
        <taxon>Trichinellida</taxon>
        <taxon>Trichinellidae</taxon>
        <taxon>Trichinella</taxon>
    </lineage>
</organism>
<dbReference type="Proteomes" id="UP000054632">
    <property type="component" value="Unassembled WGS sequence"/>
</dbReference>
<feature type="transmembrane region" description="Helical" evidence="11">
    <location>
        <begin position="123"/>
        <end position="144"/>
    </location>
</feature>
<keyword evidence="6 11" id="KW-0808">Transferase</keyword>
<feature type="transmembrane region" description="Helical" evidence="11">
    <location>
        <begin position="373"/>
        <end position="392"/>
    </location>
</feature>
<dbReference type="EC" id="2.4.1.-" evidence="11"/>
<evidence type="ECO:0000256" key="7">
    <source>
        <dbReference type="ARBA" id="ARBA00022692"/>
    </source>
</evidence>
<reference evidence="12 13" key="1">
    <citation type="submission" date="2015-01" db="EMBL/GenBank/DDBJ databases">
        <title>Evolution of Trichinella species and genotypes.</title>
        <authorList>
            <person name="Korhonen P.K."/>
            <person name="Edoardo P."/>
            <person name="Giuseppe L.R."/>
            <person name="Gasser R.B."/>
        </authorList>
    </citation>
    <scope>NUCLEOTIDE SEQUENCE [LARGE SCALE GENOMIC DNA]</scope>
    <source>
        <strain evidence="12">ISS13</strain>
    </source>
</reference>
<dbReference type="AlphaFoldDB" id="A0A0V1EW89"/>
<comment type="subcellular location">
    <subcellularLocation>
        <location evidence="1 11">Endoplasmic reticulum membrane</location>
        <topology evidence="1 11">Multi-pass membrane protein</topology>
    </subcellularLocation>
</comment>
<dbReference type="UniPathway" id="UPA00196"/>
<feature type="transmembrane region" description="Helical" evidence="11">
    <location>
        <begin position="404"/>
        <end position="429"/>
    </location>
</feature>
<feature type="transmembrane region" description="Helical" evidence="11">
    <location>
        <begin position="288"/>
        <end position="311"/>
    </location>
</feature>
<dbReference type="GO" id="GO:0005789">
    <property type="term" value="C:endoplasmic reticulum membrane"/>
    <property type="evidence" value="ECO:0007669"/>
    <property type="project" value="UniProtKB-SubCell"/>
</dbReference>
<dbReference type="PANTHER" id="PTHR12468">
    <property type="entry name" value="GPI MANNOSYLTRANSFERASE 2"/>
    <property type="match status" value="1"/>
</dbReference>
<evidence type="ECO:0000256" key="10">
    <source>
        <dbReference type="ARBA" id="ARBA00023136"/>
    </source>
</evidence>
<sequence>MKSAAEKQNTSCKLRRAQITLSLSIASDYDYSICNFLVLKLIMKQSLNILLQSCLLVWLLQLLFNNLIVDHMADAFTTPDSEVKNRSITDNVINILFSGFSRWDSQHFLHIALKGYTFENNVAFFPLLPIFTRLINRLIVLLFPLVSVSDYFLSILSSVLVVNVAYVITGYILYLLTKEIFDDLQICRLCVLLYSVSPATIFLHSIYSESLYSLFTFAGLYYLIRKKRNVFISAICFAFASLARSNSLMNILFLFYFSFENIFANILSSCSWVGKVRPLQVTISWKKLFSFILHSAIVLAPIVLYQLYIFATFCLNCPLEAAERPAYLSDYAKQRGYTYKCELDNLQWCRKPIPLSYSAVQSHYWDVGFLRYYQWRKIPCFILTIPVLALVYKSMYCNAQHFAFYVKVKWIFSIHIVCLSIFGLLFFNVEILTRMLFSASPYLYWQAALIMADNFSKVSSRKRMHFYGKFIVDDLCQLWKVSNFRGRLLLLFFLTYNIIGIILHCNFYPWT</sequence>
<evidence type="ECO:0000256" key="6">
    <source>
        <dbReference type="ARBA" id="ARBA00022679"/>
    </source>
</evidence>
<dbReference type="GO" id="GO:0006506">
    <property type="term" value="P:GPI anchor biosynthetic process"/>
    <property type="evidence" value="ECO:0007669"/>
    <property type="project" value="UniProtKB-UniPathway"/>
</dbReference>
<proteinExistence type="inferred from homology"/>
<feature type="transmembrane region" description="Helical" evidence="11">
    <location>
        <begin position="488"/>
        <end position="510"/>
    </location>
</feature>
<keyword evidence="4 11" id="KW-0337">GPI-anchor biosynthesis</keyword>
<dbReference type="EMBL" id="JYDR01000005">
    <property type="protein sequence ID" value="KRY78064.1"/>
    <property type="molecule type" value="Genomic_DNA"/>
</dbReference>
<keyword evidence="5 11" id="KW-0328">Glycosyltransferase</keyword>
<dbReference type="GO" id="GO:0000009">
    <property type="term" value="F:alpha-1,6-mannosyltransferase activity"/>
    <property type="evidence" value="ECO:0007669"/>
    <property type="project" value="InterPro"/>
</dbReference>
<name>A0A0V1EW89_TRIPS</name>
<evidence type="ECO:0000313" key="13">
    <source>
        <dbReference type="Proteomes" id="UP000054632"/>
    </source>
</evidence>
<dbReference type="InterPro" id="IPR007315">
    <property type="entry name" value="PIG-V/Gpi18"/>
</dbReference>
<evidence type="ECO:0000256" key="3">
    <source>
        <dbReference type="ARBA" id="ARBA00008698"/>
    </source>
</evidence>
<evidence type="ECO:0000313" key="12">
    <source>
        <dbReference type="EMBL" id="KRY78064.1"/>
    </source>
</evidence>
<evidence type="ECO:0000256" key="8">
    <source>
        <dbReference type="ARBA" id="ARBA00022824"/>
    </source>
</evidence>
<comment type="function">
    <text evidence="11">Mannosyltransferase involved in glycosylphosphatidylinositol-anchor biosynthesis.</text>
</comment>
<protein>
    <recommendedName>
        <fullName evidence="11">GPI mannosyltransferase 2</fullName>
        <ecNumber evidence="11">2.4.1.-</ecNumber>
    </recommendedName>
</protein>
<dbReference type="GO" id="GO:0004376">
    <property type="term" value="F:GPI mannosyltransferase activity"/>
    <property type="evidence" value="ECO:0007669"/>
    <property type="project" value="InterPro"/>
</dbReference>
<feature type="transmembrane region" description="Helical" evidence="11">
    <location>
        <begin position="151"/>
        <end position="174"/>
    </location>
</feature>
<evidence type="ECO:0000256" key="11">
    <source>
        <dbReference type="RuleBase" id="RU363112"/>
    </source>
</evidence>
<dbReference type="GO" id="GO:0031501">
    <property type="term" value="C:mannosyltransferase complex"/>
    <property type="evidence" value="ECO:0007669"/>
    <property type="project" value="TreeGrafter"/>
</dbReference>
<evidence type="ECO:0000256" key="9">
    <source>
        <dbReference type="ARBA" id="ARBA00022989"/>
    </source>
</evidence>
<accession>A0A0V1EW89</accession>
<keyword evidence="10 11" id="KW-0472">Membrane</keyword>